<accession>A0A177B9S9</accession>
<dbReference type="GO" id="GO:0005737">
    <property type="term" value="C:cytoplasm"/>
    <property type="evidence" value="ECO:0007669"/>
    <property type="project" value="UniProtKB-ARBA"/>
</dbReference>
<dbReference type="PROSITE" id="PS50848">
    <property type="entry name" value="START"/>
    <property type="match status" value="1"/>
</dbReference>
<gene>
    <name evidence="2" type="ORF">A3Q56_01186</name>
</gene>
<dbReference type="SUPFAM" id="SSF55961">
    <property type="entry name" value="Bet v1-like"/>
    <property type="match status" value="1"/>
</dbReference>
<sequence>MAFRINFVKMFSYFNYKRFPKPNYRQIVSYLISHKNRKLMAMSSMMISINGIQSDNDLLKLDVDKINSSFDKNSWKDTFINSGWEYVNDKNGVCLLRKKYKNGLYAYKVHGVIDDISAQSFYNVQIDLEYRKIWDNNVIQLEKLIDQDGNDVIHWVSRFPIYFEKLLSNHRLIVEASLRISKYEPLSGFYIIKSQSLPNTDEIRNNSSIKNVQIYDYDSNIIIKPLHDKEPTKLGLTYEITYYEDSRTNIPSITYSQLTSAGLFQFIDKVHQAAIDYQK</sequence>
<dbReference type="InterPro" id="IPR051213">
    <property type="entry name" value="START_lipid_transfer"/>
</dbReference>
<dbReference type="PANTHER" id="PTHR19308">
    <property type="entry name" value="PHOSPHATIDYLCHOLINE TRANSFER PROTEIN"/>
    <property type="match status" value="1"/>
</dbReference>
<keyword evidence="3" id="KW-1185">Reference proteome</keyword>
<dbReference type="AlphaFoldDB" id="A0A177B9S9"/>
<dbReference type="InterPro" id="IPR002913">
    <property type="entry name" value="START_lipid-bd_dom"/>
</dbReference>
<evidence type="ECO:0000313" key="2">
    <source>
        <dbReference type="EMBL" id="OAF71057.1"/>
    </source>
</evidence>
<name>A0A177B9S9_9BILA</name>
<dbReference type="OrthoDB" id="1295045at2759"/>
<dbReference type="EMBL" id="LWCA01000084">
    <property type="protein sequence ID" value="OAF71057.1"/>
    <property type="molecule type" value="Genomic_DNA"/>
</dbReference>
<protein>
    <submittedName>
        <fullName evidence="2">Gestational trophoblastic tumor protein 1</fullName>
    </submittedName>
</protein>
<dbReference type="Gene3D" id="3.30.530.20">
    <property type="match status" value="1"/>
</dbReference>
<dbReference type="Proteomes" id="UP000078046">
    <property type="component" value="Unassembled WGS sequence"/>
</dbReference>
<dbReference type="PANTHER" id="PTHR19308:SF8">
    <property type="entry name" value="STAR-RELATED LIPID TRANSFER PROTEIN 7, MITOCHONDRIAL"/>
    <property type="match status" value="1"/>
</dbReference>
<proteinExistence type="predicted"/>
<evidence type="ECO:0000259" key="1">
    <source>
        <dbReference type="PROSITE" id="PS50848"/>
    </source>
</evidence>
<dbReference type="InterPro" id="IPR023393">
    <property type="entry name" value="START-like_dom_sf"/>
</dbReference>
<organism evidence="2 3">
    <name type="scientific">Intoshia linei</name>
    <dbReference type="NCBI Taxonomy" id="1819745"/>
    <lineage>
        <taxon>Eukaryota</taxon>
        <taxon>Metazoa</taxon>
        <taxon>Spiralia</taxon>
        <taxon>Lophotrochozoa</taxon>
        <taxon>Mesozoa</taxon>
        <taxon>Orthonectida</taxon>
        <taxon>Rhopaluridae</taxon>
        <taxon>Intoshia</taxon>
    </lineage>
</organism>
<dbReference type="GO" id="GO:0008289">
    <property type="term" value="F:lipid binding"/>
    <property type="evidence" value="ECO:0007669"/>
    <property type="project" value="InterPro"/>
</dbReference>
<evidence type="ECO:0000313" key="3">
    <source>
        <dbReference type="Proteomes" id="UP000078046"/>
    </source>
</evidence>
<feature type="domain" description="START" evidence="1">
    <location>
        <begin position="81"/>
        <end position="279"/>
    </location>
</feature>
<comment type="caution">
    <text evidence="2">The sequence shown here is derived from an EMBL/GenBank/DDBJ whole genome shotgun (WGS) entry which is preliminary data.</text>
</comment>
<reference evidence="2 3" key="1">
    <citation type="submission" date="2016-04" db="EMBL/GenBank/DDBJ databases">
        <title>The genome of Intoshia linei affirms orthonectids as highly simplified spiralians.</title>
        <authorList>
            <person name="Mikhailov K.V."/>
            <person name="Slusarev G.S."/>
            <person name="Nikitin M.A."/>
            <person name="Logacheva M.D."/>
            <person name="Penin A."/>
            <person name="Aleoshin V."/>
            <person name="Panchin Y.V."/>
        </authorList>
    </citation>
    <scope>NUCLEOTIDE SEQUENCE [LARGE SCALE GENOMIC DNA]</scope>
    <source>
        <strain evidence="2">Intl2013</strain>
        <tissue evidence="2">Whole animal</tissue>
    </source>
</reference>